<dbReference type="OrthoDB" id="8116123at2759"/>
<sequence length="287" mass="32913">MPLGRWVDDQPPQSLKGIWPPSATLHITLELVSWKTVTEVTNDKKVIKKIVNEREGYERPNEGTVTKGVLSGMGCVVVCIIMLSHLSDSETYWEVARWNYRRGMTMMSYLSSRWMKSLHFAEQVVDGLDIAVMTMKKGVVAKLTIALEYGFGSSESKQELVVVPPNSTLYYEVELESFVKVSSVRFLFVRLLHYAWYDEEEKKQPKVLKVSCNMNNATCKLKLKEYKHAEKLCTKVLELESTNVKALYRRAQDYIQLAYLDLAEIDIKKALEIDPNNRGGIFVETRT</sequence>
<dbReference type="EC" id="5.2.1.8" evidence="3"/>
<protein>
    <recommendedName>
        <fullName evidence="3">peptidylprolyl isomerase</fullName>
        <ecNumber evidence="3">5.2.1.8</ecNumber>
    </recommendedName>
</protein>
<evidence type="ECO:0000313" key="6">
    <source>
        <dbReference type="EMBL" id="KAF9598689.1"/>
    </source>
</evidence>
<keyword evidence="2 4" id="KW-0802">TPR repeat</keyword>
<organism evidence="6 7">
    <name type="scientific">Coptis chinensis</name>
    <dbReference type="NCBI Taxonomy" id="261450"/>
    <lineage>
        <taxon>Eukaryota</taxon>
        <taxon>Viridiplantae</taxon>
        <taxon>Streptophyta</taxon>
        <taxon>Embryophyta</taxon>
        <taxon>Tracheophyta</taxon>
        <taxon>Spermatophyta</taxon>
        <taxon>Magnoliopsida</taxon>
        <taxon>Ranunculales</taxon>
        <taxon>Ranunculaceae</taxon>
        <taxon>Coptidoideae</taxon>
        <taxon>Coptis</taxon>
    </lineage>
</organism>
<evidence type="ECO:0000256" key="2">
    <source>
        <dbReference type="ARBA" id="ARBA00022803"/>
    </source>
</evidence>
<comment type="caution">
    <text evidence="6">The sequence shown here is derived from an EMBL/GenBank/DDBJ whole genome shotgun (WGS) entry which is preliminary data.</text>
</comment>
<keyword evidence="3" id="KW-0413">Isomerase</keyword>
<dbReference type="PANTHER" id="PTHR46512">
    <property type="entry name" value="PEPTIDYLPROLYL ISOMERASE"/>
    <property type="match status" value="1"/>
</dbReference>
<dbReference type="InterPro" id="IPR001179">
    <property type="entry name" value="PPIase_FKBP_dom"/>
</dbReference>
<feature type="domain" description="PPIase FKBP-type" evidence="5">
    <location>
        <begin position="123"/>
        <end position="179"/>
    </location>
</feature>
<dbReference type="Pfam" id="PF13181">
    <property type="entry name" value="TPR_8"/>
    <property type="match status" value="1"/>
</dbReference>
<dbReference type="PANTHER" id="PTHR46512:SF11">
    <property type="entry name" value="PEPTIDYLPROLYL ISOMERASE"/>
    <property type="match status" value="1"/>
</dbReference>
<gene>
    <name evidence="6" type="ORF">IFM89_029939</name>
</gene>
<dbReference type="PROSITE" id="PS50059">
    <property type="entry name" value="FKBP_PPIASE"/>
    <property type="match status" value="1"/>
</dbReference>
<dbReference type="PROSITE" id="PS50005">
    <property type="entry name" value="TPR"/>
    <property type="match status" value="1"/>
</dbReference>
<dbReference type="Pfam" id="PF00254">
    <property type="entry name" value="FKBP_C"/>
    <property type="match status" value="1"/>
</dbReference>
<evidence type="ECO:0000256" key="4">
    <source>
        <dbReference type="PROSITE-ProRule" id="PRU00339"/>
    </source>
</evidence>
<feature type="repeat" description="TPR" evidence="4">
    <location>
        <begin position="244"/>
        <end position="277"/>
    </location>
</feature>
<dbReference type="Gene3D" id="1.25.40.10">
    <property type="entry name" value="Tetratricopeptide repeat domain"/>
    <property type="match status" value="1"/>
</dbReference>
<dbReference type="InterPro" id="IPR019734">
    <property type="entry name" value="TPR_rpt"/>
</dbReference>
<dbReference type="SMART" id="SM00028">
    <property type="entry name" value="TPR"/>
    <property type="match status" value="2"/>
</dbReference>
<dbReference type="SUPFAM" id="SSF48452">
    <property type="entry name" value="TPR-like"/>
    <property type="match status" value="1"/>
</dbReference>
<evidence type="ECO:0000313" key="7">
    <source>
        <dbReference type="Proteomes" id="UP000631114"/>
    </source>
</evidence>
<evidence type="ECO:0000256" key="3">
    <source>
        <dbReference type="PROSITE-ProRule" id="PRU00277"/>
    </source>
</evidence>
<evidence type="ECO:0000259" key="5">
    <source>
        <dbReference type="PROSITE" id="PS50059"/>
    </source>
</evidence>
<name>A0A835LPB7_9MAGN</name>
<dbReference type="Proteomes" id="UP000631114">
    <property type="component" value="Unassembled WGS sequence"/>
</dbReference>
<comment type="catalytic activity">
    <reaction evidence="3">
        <text>[protein]-peptidylproline (omega=180) = [protein]-peptidylproline (omega=0)</text>
        <dbReference type="Rhea" id="RHEA:16237"/>
        <dbReference type="Rhea" id="RHEA-COMP:10747"/>
        <dbReference type="Rhea" id="RHEA-COMP:10748"/>
        <dbReference type="ChEBI" id="CHEBI:83833"/>
        <dbReference type="ChEBI" id="CHEBI:83834"/>
        <dbReference type="EC" id="5.2.1.8"/>
    </reaction>
</comment>
<accession>A0A835LPB7</accession>
<dbReference type="AlphaFoldDB" id="A0A835LPB7"/>
<evidence type="ECO:0000256" key="1">
    <source>
        <dbReference type="ARBA" id="ARBA00022737"/>
    </source>
</evidence>
<dbReference type="EMBL" id="JADFTS010000007">
    <property type="protein sequence ID" value="KAF9598689.1"/>
    <property type="molecule type" value="Genomic_DNA"/>
</dbReference>
<dbReference type="SUPFAM" id="SSF54534">
    <property type="entry name" value="FKBP-like"/>
    <property type="match status" value="1"/>
</dbReference>
<keyword evidence="1" id="KW-0677">Repeat</keyword>
<dbReference type="InterPro" id="IPR046357">
    <property type="entry name" value="PPIase_dom_sf"/>
</dbReference>
<keyword evidence="3" id="KW-0697">Rotamase</keyword>
<reference evidence="6 7" key="1">
    <citation type="submission" date="2020-10" db="EMBL/GenBank/DDBJ databases">
        <title>The Coptis chinensis genome and diversification of protoberbering-type alkaloids.</title>
        <authorList>
            <person name="Wang B."/>
            <person name="Shu S."/>
            <person name="Song C."/>
            <person name="Liu Y."/>
        </authorList>
    </citation>
    <scope>NUCLEOTIDE SEQUENCE [LARGE SCALE GENOMIC DNA]</scope>
    <source>
        <strain evidence="6">HL-2020</strain>
        <tissue evidence="6">Leaf</tissue>
    </source>
</reference>
<keyword evidence="7" id="KW-1185">Reference proteome</keyword>
<dbReference type="GO" id="GO:0003755">
    <property type="term" value="F:peptidyl-prolyl cis-trans isomerase activity"/>
    <property type="evidence" value="ECO:0007669"/>
    <property type="project" value="UniProtKB-KW"/>
</dbReference>
<dbReference type="InterPro" id="IPR011990">
    <property type="entry name" value="TPR-like_helical_dom_sf"/>
</dbReference>
<dbReference type="Gene3D" id="3.10.50.40">
    <property type="match status" value="1"/>
</dbReference>
<dbReference type="InterPro" id="IPR050754">
    <property type="entry name" value="FKBP4/5/8-like"/>
</dbReference>
<proteinExistence type="predicted"/>